<feature type="region of interest" description="Disordered" evidence="10">
    <location>
        <begin position="104"/>
        <end position="193"/>
    </location>
</feature>
<dbReference type="GO" id="GO:0005789">
    <property type="term" value="C:endoplasmic reticulum membrane"/>
    <property type="evidence" value="ECO:0007669"/>
    <property type="project" value="UniProtKB-SubCell"/>
</dbReference>
<keyword evidence="9 11" id="KW-0472">Membrane</keyword>
<dbReference type="GO" id="GO:0006890">
    <property type="term" value="P:retrograde vesicle-mediated transport, Golgi to endoplasmic reticulum"/>
    <property type="evidence" value="ECO:0007669"/>
    <property type="project" value="TreeGrafter"/>
</dbReference>
<evidence type="ECO:0000256" key="4">
    <source>
        <dbReference type="ARBA" id="ARBA00022692"/>
    </source>
</evidence>
<sequence>MSFQSAEQSRHDRINLVRLVKKLDQSVKHDFEERNVQDVERSGQRELYVKAQGTMQKVKYAQRLLRNPEVESELQLQRMYEDFRSTLERLQSVVERTLKVLEPRPIHPEPMLPTLPKPKTTPQYPTNTAENPAETPAEAPRSPDEAIESLPTSDLLLSPSDTLPRMPEQSRASLIPSPLPQPTMPGLPTSSTVPLQSSNLLQEELSAQLAQMASQLKANAVHFSSTLAKDEALVQDAQEKLETNYDEMKRERVRVRDFRGKSGGTTWLVVCSVIVVLISFVVMVFIIRWTR</sequence>
<protein>
    <recommendedName>
        <fullName evidence="14">Synaptobrevin</fullName>
    </recommendedName>
</protein>
<dbReference type="PANTHER" id="PTHR13050:SF7">
    <property type="entry name" value="VESICLE TRANSPORT PROTEIN USE1"/>
    <property type="match status" value="1"/>
</dbReference>
<dbReference type="CDD" id="cd15860">
    <property type="entry name" value="SNARE_USE1"/>
    <property type="match status" value="1"/>
</dbReference>
<dbReference type="InterPro" id="IPR019150">
    <property type="entry name" value="Vesicle_transport_protein_Use1"/>
</dbReference>
<keyword evidence="13" id="KW-1185">Reference proteome</keyword>
<keyword evidence="5" id="KW-0256">Endoplasmic reticulum</keyword>
<dbReference type="Proteomes" id="UP000305948">
    <property type="component" value="Unassembled WGS sequence"/>
</dbReference>
<accession>A0A5C3N8Y2</accession>
<proteinExistence type="inferred from homology"/>
<evidence type="ECO:0000256" key="8">
    <source>
        <dbReference type="ARBA" id="ARBA00022989"/>
    </source>
</evidence>
<evidence type="ECO:0000313" key="13">
    <source>
        <dbReference type="Proteomes" id="UP000305948"/>
    </source>
</evidence>
<evidence type="ECO:0000256" key="11">
    <source>
        <dbReference type="SAM" id="Phobius"/>
    </source>
</evidence>
<keyword evidence="6" id="KW-0931">ER-Golgi transport</keyword>
<evidence type="ECO:0000313" key="12">
    <source>
        <dbReference type="EMBL" id="TFK53780.1"/>
    </source>
</evidence>
<keyword evidence="3" id="KW-0813">Transport</keyword>
<organism evidence="12 13">
    <name type="scientific">Heliocybe sulcata</name>
    <dbReference type="NCBI Taxonomy" id="5364"/>
    <lineage>
        <taxon>Eukaryota</taxon>
        <taxon>Fungi</taxon>
        <taxon>Dikarya</taxon>
        <taxon>Basidiomycota</taxon>
        <taxon>Agaricomycotina</taxon>
        <taxon>Agaricomycetes</taxon>
        <taxon>Gloeophyllales</taxon>
        <taxon>Gloeophyllaceae</taxon>
        <taxon>Heliocybe</taxon>
    </lineage>
</organism>
<evidence type="ECO:0000256" key="3">
    <source>
        <dbReference type="ARBA" id="ARBA00022448"/>
    </source>
</evidence>
<keyword evidence="8 11" id="KW-1133">Transmembrane helix</keyword>
<dbReference type="EMBL" id="ML213507">
    <property type="protein sequence ID" value="TFK53780.1"/>
    <property type="molecule type" value="Genomic_DNA"/>
</dbReference>
<evidence type="ECO:0000256" key="1">
    <source>
        <dbReference type="ARBA" id="ARBA00004163"/>
    </source>
</evidence>
<keyword evidence="7" id="KW-0653">Protein transport</keyword>
<feature type="compositionally biased region" description="Low complexity" evidence="10">
    <location>
        <begin position="149"/>
        <end position="164"/>
    </location>
</feature>
<reference evidence="12 13" key="1">
    <citation type="journal article" date="2019" name="Nat. Ecol. Evol.">
        <title>Megaphylogeny resolves global patterns of mushroom evolution.</title>
        <authorList>
            <person name="Varga T."/>
            <person name="Krizsan K."/>
            <person name="Foldi C."/>
            <person name="Dima B."/>
            <person name="Sanchez-Garcia M."/>
            <person name="Sanchez-Ramirez S."/>
            <person name="Szollosi G.J."/>
            <person name="Szarkandi J.G."/>
            <person name="Papp V."/>
            <person name="Albert L."/>
            <person name="Andreopoulos W."/>
            <person name="Angelini C."/>
            <person name="Antonin V."/>
            <person name="Barry K.W."/>
            <person name="Bougher N.L."/>
            <person name="Buchanan P."/>
            <person name="Buyck B."/>
            <person name="Bense V."/>
            <person name="Catcheside P."/>
            <person name="Chovatia M."/>
            <person name="Cooper J."/>
            <person name="Damon W."/>
            <person name="Desjardin D."/>
            <person name="Finy P."/>
            <person name="Geml J."/>
            <person name="Haridas S."/>
            <person name="Hughes K."/>
            <person name="Justo A."/>
            <person name="Karasinski D."/>
            <person name="Kautmanova I."/>
            <person name="Kiss B."/>
            <person name="Kocsube S."/>
            <person name="Kotiranta H."/>
            <person name="LaButti K.M."/>
            <person name="Lechner B.E."/>
            <person name="Liimatainen K."/>
            <person name="Lipzen A."/>
            <person name="Lukacs Z."/>
            <person name="Mihaltcheva S."/>
            <person name="Morgado L.N."/>
            <person name="Niskanen T."/>
            <person name="Noordeloos M.E."/>
            <person name="Ohm R.A."/>
            <person name="Ortiz-Santana B."/>
            <person name="Ovrebo C."/>
            <person name="Racz N."/>
            <person name="Riley R."/>
            <person name="Savchenko A."/>
            <person name="Shiryaev A."/>
            <person name="Soop K."/>
            <person name="Spirin V."/>
            <person name="Szebenyi C."/>
            <person name="Tomsovsky M."/>
            <person name="Tulloss R.E."/>
            <person name="Uehling J."/>
            <person name="Grigoriev I.V."/>
            <person name="Vagvolgyi C."/>
            <person name="Papp T."/>
            <person name="Martin F.M."/>
            <person name="Miettinen O."/>
            <person name="Hibbett D.S."/>
            <person name="Nagy L.G."/>
        </authorList>
    </citation>
    <scope>NUCLEOTIDE SEQUENCE [LARGE SCALE GENOMIC DNA]</scope>
    <source>
        <strain evidence="12 13">OMC1185</strain>
    </source>
</reference>
<dbReference type="GO" id="GO:0015031">
    <property type="term" value="P:protein transport"/>
    <property type="evidence" value="ECO:0007669"/>
    <property type="project" value="UniProtKB-KW"/>
</dbReference>
<comment type="subcellular location">
    <subcellularLocation>
        <location evidence="1">Endoplasmic reticulum membrane</location>
        <topology evidence="1">Single-pass type IV membrane protein</topology>
    </subcellularLocation>
</comment>
<evidence type="ECO:0000256" key="2">
    <source>
        <dbReference type="ARBA" id="ARBA00007891"/>
    </source>
</evidence>
<evidence type="ECO:0008006" key="14">
    <source>
        <dbReference type="Google" id="ProtNLM"/>
    </source>
</evidence>
<dbReference type="PANTHER" id="PTHR13050">
    <property type="entry name" value="USE1-LIKE PROTEIN"/>
    <property type="match status" value="1"/>
</dbReference>
<name>A0A5C3N8Y2_9AGAM</name>
<evidence type="ECO:0000256" key="10">
    <source>
        <dbReference type="SAM" id="MobiDB-lite"/>
    </source>
</evidence>
<dbReference type="GO" id="GO:0031201">
    <property type="term" value="C:SNARE complex"/>
    <property type="evidence" value="ECO:0007669"/>
    <property type="project" value="TreeGrafter"/>
</dbReference>
<evidence type="ECO:0000256" key="6">
    <source>
        <dbReference type="ARBA" id="ARBA00022892"/>
    </source>
</evidence>
<dbReference type="AlphaFoldDB" id="A0A5C3N8Y2"/>
<dbReference type="STRING" id="5364.A0A5C3N8Y2"/>
<evidence type="ECO:0000256" key="5">
    <source>
        <dbReference type="ARBA" id="ARBA00022824"/>
    </source>
</evidence>
<evidence type="ECO:0000256" key="9">
    <source>
        <dbReference type="ARBA" id="ARBA00023136"/>
    </source>
</evidence>
<gene>
    <name evidence="12" type="ORF">OE88DRAFT_1733653</name>
</gene>
<feature type="transmembrane region" description="Helical" evidence="11">
    <location>
        <begin position="267"/>
        <end position="287"/>
    </location>
</feature>
<dbReference type="OrthoDB" id="4506189at2759"/>
<comment type="similarity">
    <text evidence="2">Belongs to the USE1 family.</text>
</comment>
<dbReference type="Pfam" id="PF09753">
    <property type="entry name" value="Use1"/>
    <property type="match status" value="1"/>
</dbReference>
<keyword evidence="4 11" id="KW-0812">Transmembrane</keyword>
<dbReference type="GO" id="GO:0005484">
    <property type="term" value="F:SNAP receptor activity"/>
    <property type="evidence" value="ECO:0007669"/>
    <property type="project" value="TreeGrafter"/>
</dbReference>
<feature type="compositionally biased region" description="Low complexity" evidence="10">
    <location>
        <begin position="117"/>
        <end position="140"/>
    </location>
</feature>
<evidence type="ECO:0000256" key="7">
    <source>
        <dbReference type="ARBA" id="ARBA00022927"/>
    </source>
</evidence>